<reference evidence="2" key="1">
    <citation type="journal article" date="2019" name="Int. J. Syst. Evol. Microbiol.">
        <title>The Global Catalogue of Microorganisms (GCM) 10K type strain sequencing project: providing services to taxonomists for standard genome sequencing and annotation.</title>
        <authorList>
            <consortium name="The Broad Institute Genomics Platform"/>
            <consortium name="The Broad Institute Genome Sequencing Center for Infectious Disease"/>
            <person name="Wu L."/>
            <person name="Ma J."/>
        </authorList>
    </citation>
    <scope>NUCLEOTIDE SEQUENCE [LARGE SCALE GENOMIC DNA]</scope>
    <source>
        <strain evidence="2">CGMCC 4.1469</strain>
    </source>
</reference>
<dbReference type="EMBL" id="JBHSOD010000094">
    <property type="protein sequence ID" value="MFC5890751.1"/>
    <property type="molecule type" value="Genomic_DNA"/>
</dbReference>
<evidence type="ECO:0000313" key="1">
    <source>
        <dbReference type="EMBL" id="MFC5890751.1"/>
    </source>
</evidence>
<gene>
    <name evidence="1" type="ORF">ACFP0N_37945</name>
</gene>
<protein>
    <submittedName>
        <fullName evidence="1">Uncharacterized protein</fullName>
    </submittedName>
</protein>
<dbReference type="Proteomes" id="UP001596067">
    <property type="component" value="Unassembled WGS sequence"/>
</dbReference>
<comment type="caution">
    <text evidence="1">The sequence shown here is derived from an EMBL/GenBank/DDBJ whole genome shotgun (WGS) entry which is preliminary data.</text>
</comment>
<organism evidence="1 2">
    <name type="scientific">Kitasatospora aburaviensis</name>
    <dbReference type="NCBI Taxonomy" id="67265"/>
    <lineage>
        <taxon>Bacteria</taxon>
        <taxon>Bacillati</taxon>
        <taxon>Actinomycetota</taxon>
        <taxon>Actinomycetes</taxon>
        <taxon>Kitasatosporales</taxon>
        <taxon>Streptomycetaceae</taxon>
        <taxon>Kitasatospora</taxon>
    </lineage>
</organism>
<accession>A0ABW1FBN8</accession>
<name>A0ABW1FBN8_9ACTN</name>
<dbReference type="RefSeq" id="WP_313761489.1">
    <property type="nucleotide sequence ID" value="NZ_BAAAVH010000037.1"/>
</dbReference>
<keyword evidence="2" id="KW-1185">Reference proteome</keyword>
<evidence type="ECO:0000313" key="2">
    <source>
        <dbReference type="Proteomes" id="UP001596067"/>
    </source>
</evidence>
<sequence length="70" mass="7648">MGTSVDTSLETLLYAAELVEENGTYTLVVQDVARDTVQTTPVPKAMVDKLPTFLAALTSRLNPAPPRSRW</sequence>
<proteinExistence type="predicted"/>